<protein>
    <submittedName>
        <fullName evidence="2">Uncharacterized protein</fullName>
    </submittedName>
</protein>
<dbReference type="EMBL" id="MNBE01000598">
    <property type="protein sequence ID" value="OKP06257.1"/>
    <property type="molecule type" value="Genomic_DNA"/>
</dbReference>
<feature type="region of interest" description="Disordered" evidence="1">
    <location>
        <begin position="1"/>
        <end position="36"/>
    </location>
</feature>
<sequence>MTVKENQRRNRRGSESVVQGAGDSTRGYGLESQRKRPLEHWSITPLRNGVGSDDLPIRRALCEVTNEQYAQKSRQEMQAQVNGGVGGMGSLADELEKVKVGLPRSKSVSISGRLVIHQESGAPTPKSARRENGGGS</sequence>
<feature type="region of interest" description="Disordered" evidence="1">
    <location>
        <begin position="111"/>
        <end position="136"/>
    </location>
</feature>
<name>A0A1Q5U1C6_9EURO</name>
<comment type="caution">
    <text evidence="2">The sequence shown here is derived from an EMBL/GenBank/DDBJ whole genome shotgun (WGS) entry which is preliminary data.</text>
</comment>
<dbReference type="Proteomes" id="UP000186955">
    <property type="component" value="Unassembled WGS sequence"/>
</dbReference>
<dbReference type="AlphaFoldDB" id="A0A1Q5U1C6"/>
<reference evidence="2 3" key="1">
    <citation type="submission" date="2016-10" db="EMBL/GenBank/DDBJ databases">
        <title>Genome sequence of the ascomycete fungus Penicillium subrubescens.</title>
        <authorList>
            <person name="De Vries R.P."/>
            <person name="Peng M."/>
            <person name="Dilokpimol A."/>
            <person name="Hilden K."/>
            <person name="Makela M.R."/>
            <person name="Grigoriev I."/>
            <person name="Riley R."/>
            <person name="Granchi Z."/>
        </authorList>
    </citation>
    <scope>NUCLEOTIDE SEQUENCE [LARGE SCALE GENOMIC DNA]</scope>
    <source>
        <strain evidence="2 3">CBS 132785</strain>
    </source>
</reference>
<organism evidence="2 3">
    <name type="scientific">Penicillium subrubescens</name>
    <dbReference type="NCBI Taxonomy" id="1316194"/>
    <lineage>
        <taxon>Eukaryota</taxon>
        <taxon>Fungi</taxon>
        <taxon>Dikarya</taxon>
        <taxon>Ascomycota</taxon>
        <taxon>Pezizomycotina</taxon>
        <taxon>Eurotiomycetes</taxon>
        <taxon>Eurotiomycetidae</taxon>
        <taxon>Eurotiales</taxon>
        <taxon>Aspergillaceae</taxon>
        <taxon>Penicillium</taxon>
    </lineage>
</organism>
<evidence type="ECO:0000256" key="1">
    <source>
        <dbReference type="SAM" id="MobiDB-lite"/>
    </source>
</evidence>
<gene>
    <name evidence="2" type="ORF">PENSUB_6247</name>
</gene>
<accession>A0A1Q5U1C6</accession>
<feature type="compositionally biased region" description="Basic and acidic residues" evidence="1">
    <location>
        <begin position="1"/>
        <end position="14"/>
    </location>
</feature>
<evidence type="ECO:0000313" key="3">
    <source>
        <dbReference type="Proteomes" id="UP000186955"/>
    </source>
</evidence>
<evidence type="ECO:0000313" key="2">
    <source>
        <dbReference type="EMBL" id="OKP06257.1"/>
    </source>
</evidence>
<proteinExistence type="predicted"/>
<keyword evidence="3" id="KW-1185">Reference proteome</keyword>